<accession>A0AAW3ZSH2</accession>
<name>A0AAW3ZSH2_9BACT</name>
<dbReference type="InterPro" id="IPR053182">
    <property type="entry name" value="YobU-like_regulator"/>
</dbReference>
<evidence type="ECO:0000313" key="4">
    <source>
        <dbReference type="Proteomes" id="UP000650616"/>
    </source>
</evidence>
<sequence>MQIINLKEDFEIYGLKAITDNSSEMSRCGKIASLWKEFLSLGFGDLDEIYAVYHEYESDINGFCSLIVGAKNLERKDSRKVFVKNGKYAMFSKDGTGESVTIELWHEIWSFFKSSNLQRVYESDFEKHLKDKIEIYISIK</sequence>
<dbReference type="SMART" id="SM00871">
    <property type="entry name" value="AraC_E_bind"/>
    <property type="match status" value="1"/>
</dbReference>
<dbReference type="Proteomes" id="UP000650616">
    <property type="component" value="Unassembled WGS sequence"/>
</dbReference>
<dbReference type="EMBL" id="JADBHS010000004">
    <property type="protein sequence ID" value="MBE2986139.1"/>
    <property type="molecule type" value="Genomic_DNA"/>
</dbReference>
<dbReference type="RefSeq" id="WP_170015697.1">
    <property type="nucleotide sequence ID" value="NZ_JADBHR010000001.1"/>
</dbReference>
<dbReference type="Gene3D" id="3.20.80.10">
    <property type="entry name" value="Regulatory factor, effector binding domain"/>
    <property type="match status" value="1"/>
</dbReference>
<dbReference type="Pfam" id="PF14526">
    <property type="entry name" value="Cass2"/>
    <property type="match status" value="1"/>
</dbReference>
<feature type="domain" description="AraC effector-binding" evidence="1">
    <location>
        <begin position="1"/>
        <end position="140"/>
    </location>
</feature>
<reference evidence="2 5" key="2">
    <citation type="submission" date="2020-10" db="EMBL/GenBank/DDBJ databases">
        <title>Campylobacter californiensis sp. nov. isolated from cattle and feral swine in California.</title>
        <authorList>
            <person name="Miller W.G."/>
        </authorList>
    </citation>
    <scope>NUCLEOTIDE SEQUENCE [LARGE SCALE GENOMIC DNA]</scope>
    <source>
        <strain evidence="2 5">RM12919</strain>
    </source>
</reference>
<dbReference type="SUPFAM" id="SSF55136">
    <property type="entry name" value="Probable bacterial effector-binding domain"/>
    <property type="match status" value="1"/>
</dbReference>
<evidence type="ECO:0000313" key="3">
    <source>
        <dbReference type="EMBL" id="MBE3607712.1"/>
    </source>
</evidence>
<dbReference type="PANTHER" id="PTHR36444">
    <property type="entry name" value="TRANSCRIPTIONAL REGULATOR PROTEIN YOBU-RELATED"/>
    <property type="match status" value="1"/>
</dbReference>
<dbReference type="Proteomes" id="UP001318760">
    <property type="component" value="Unassembled WGS sequence"/>
</dbReference>
<gene>
    <name evidence="2" type="ORF">CCAL12919_03175</name>
    <name evidence="3" type="ORF">CCAL9337_03060</name>
</gene>
<dbReference type="InterPro" id="IPR011256">
    <property type="entry name" value="Reg_factor_effector_dom_sf"/>
</dbReference>
<evidence type="ECO:0000313" key="5">
    <source>
        <dbReference type="Proteomes" id="UP001318760"/>
    </source>
</evidence>
<evidence type="ECO:0000259" key="1">
    <source>
        <dbReference type="SMART" id="SM00871"/>
    </source>
</evidence>
<dbReference type="InterPro" id="IPR010499">
    <property type="entry name" value="AraC_E-bd"/>
</dbReference>
<dbReference type="AlphaFoldDB" id="A0AAW3ZSH2"/>
<comment type="caution">
    <text evidence="3">The sequence shown here is derived from an EMBL/GenBank/DDBJ whole genome shotgun (WGS) entry which is preliminary data.</text>
</comment>
<dbReference type="PANTHER" id="PTHR36444:SF2">
    <property type="entry name" value="TRANSCRIPTIONAL REGULATOR PROTEIN YOBU-RELATED"/>
    <property type="match status" value="1"/>
</dbReference>
<reference evidence="3 4" key="1">
    <citation type="submission" date="2015-08" db="EMBL/GenBank/DDBJ databases">
        <title>Comparative genomics of the Campylobacter concisus group.</title>
        <authorList>
            <person name="Yee E."/>
            <person name="Chapman M.H."/>
            <person name="Huynh S."/>
            <person name="Bono J.L."/>
            <person name="On S.L."/>
            <person name="St Leger J."/>
            <person name="Foster G."/>
            <person name="Parker C.T."/>
            <person name="Miller W.G."/>
        </authorList>
    </citation>
    <scope>NUCLEOTIDE SEQUENCE [LARGE SCALE GENOMIC DNA]</scope>
    <source>
        <strain evidence="3 4">RM9337</strain>
    </source>
</reference>
<organism evidence="3 4">
    <name type="scientific">Campylobacter californiensis</name>
    <dbReference type="NCBI Taxonomy" id="1032243"/>
    <lineage>
        <taxon>Bacteria</taxon>
        <taxon>Pseudomonadati</taxon>
        <taxon>Campylobacterota</taxon>
        <taxon>Epsilonproteobacteria</taxon>
        <taxon>Campylobacterales</taxon>
        <taxon>Campylobacteraceae</taxon>
        <taxon>Campylobacter</taxon>
    </lineage>
</organism>
<proteinExistence type="predicted"/>
<evidence type="ECO:0000313" key="2">
    <source>
        <dbReference type="EMBL" id="MBE2986139.1"/>
    </source>
</evidence>
<dbReference type="EMBL" id="LIWG01000002">
    <property type="protein sequence ID" value="MBE3607712.1"/>
    <property type="molecule type" value="Genomic_DNA"/>
</dbReference>
<protein>
    <submittedName>
        <fullName evidence="3">Effector binding domain-containing protein</fullName>
    </submittedName>
</protein>
<dbReference type="InterPro" id="IPR029441">
    <property type="entry name" value="Cass2"/>
</dbReference>
<keyword evidence="4" id="KW-1185">Reference proteome</keyword>